<feature type="transmembrane region" description="Helical" evidence="17">
    <location>
        <begin position="558"/>
        <end position="580"/>
    </location>
</feature>
<keyword evidence="2" id="KW-0813">Transport</keyword>
<evidence type="ECO:0000256" key="9">
    <source>
        <dbReference type="ARBA" id="ARBA00023136"/>
    </source>
</evidence>
<dbReference type="SUPFAM" id="SSF63712">
    <property type="entry name" value="Nicotinic receptor ligand binding domain-like"/>
    <property type="match status" value="1"/>
</dbReference>
<keyword evidence="14" id="KW-1071">Ligand-gated ion channel</keyword>
<dbReference type="SUPFAM" id="SSF90112">
    <property type="entry name" value="Neurotransmitter-gated ion-channel transmembrane pore"/>
    <property type="match status" value="1"/>
</dbReference>
<evidence type="ECO:0000256" key="17">
    <source>
        <dbReference type="SAM" id="Phobius"/>
    </source>
</evidence>
<feature type="domain" description="Neurotransmitter-gated ion-channel transmembrane" evidence="20">
    <location>
        <begin position="248"/>
        <end position="572"/>
    </location>
</feature>
<evidence type="ECO:0000256" key="1">
    <source>
        <dbReference type="ARBA" id="ARBA00009237"/>
    </source>
</evidence>
<dbReference type="PRINTS" id="PR00254">
    <property type="entry name" value="NICOTINICR"/>
</dbReference>
<dbReference type="Pfam" id="PF02931">
    <property type="entry name" value="Neur_chan_LBD"/>
    <property type="match status" value="1"/>
</dbReference>
<evidence type="ECO:0000256" key="14">
    <source>
        <dbReference type="ARBA" id="ARBA00023286"/>
    </source>
</evidence>
<evidence type="ECO:0000256" key="12">
    <source>
        <dbReference type="ARBA" id="ARBA00023180"/>
    </source>
</evidence>
<evidence type="ECO:0000256" key="8">
    <source>
        <dbReference type="ARBA" id="ARBA00023065"/>
    </source>
</evidence>
<dbReference type="STRING" id="174720.A0A0N5BPI9"/>
<keyword evidence="13" id="KW-0628">Postsynaptic cell membrane</keyword>
<feature type="chain" id="PRO_5005894659" evidence="18">
    <location>
        <begin position="21"/>
        <end position="589"/>
    </location>
</feature>
<evidence type="ECO:0000256" key="15">
    <source>
        <dbReference type="ARBA" id="ARBA00023303"/>
    </source>
</evidence>
<feature type="signal peptide" evidence="18">
    <location>
        <begin position="1"/>
        <end position="20"/>
    </location>
</feature>
<dbReference type="GO" id="GO:0004888">
    <property type="term" value="F:transmembrane signaling receptor activity"/>
    <property type="evidence" value="ECO:0007669"/>
    <property type="project" value="InterPro"/>
</dbReference>
<evidence type="ECO:0000256" key="5">
    <source>
        <dbReference type="ARBA" id="ARBA00022729"/>
    </source>
</evidence>
<keyword evidence="9 17" id="KW-0472">Membrane</keyword>
<evidence type="ECO:0000313" key="21">
    <source>
        <dbReference type="Proteomes" id="UP000046392"/>
    </source>
</evidence>
<evidence type="ECO:0000313" key="22">
    <source>
        <dbReference type="WBParaSite" id="SPAL_0000781300.2"/>
    </source>
</evidence>
<dbReference type="WBParaSite" id="SPAL_0000781300.2">
    <property type="protein sequence ID" value="SPAL_0000781300.2"/>
    <property type="gene ID" value="SPAL_0000781300"/>
</dbReference>
<dbReference type="InterPro" id="IPR006029">
    <property type="entry name" value="Neurotrans-gated_channel_TM"/>
</dbReference>
<dbReference type="InterPro" id="IPR006201">
    <property type="entry name" value="Neur_channel"/>
</dbReference>
<dbReference type="PRINTS" id="PR00252">
    <property type="entry name" value="NRIONCHANNEL"/>
</dbReference>
<dbReference type="InterPro" id="IPR036734">
    <property type="entry name" value="Neur_chan_lig-bd_sf"/>
</dbReference>
<dbReference type="InterPro" id="IPR002394">
    <property type="entry name" value="Nicotinic_acetylcholine_rcpt"/>
</dbReference>
<keyword evidence="12" id="KW-0325">Glycoprotein</keyword>
<keyword evidence="7" id="KW-0770">Synapse</keyword>
<dbReference type="AlphaFoldDB" id="A0A0N5BPI9"/>
<keyword evidence="21" id="KW-1185">Reference proteome</keyword>
<evidence type="ECO:0000259" key="19">
    <source>
        <dbReference type="Pfam" id="PF02931"/>
    </source>
</evidence>
<keyword evidence="4 17" id="KW-0812">Transmembrane</keyword>
<accession>A0A0N5BPI9</accession>
<dbReference type="Gene3D" id="2.70.170.10">
    <property type="entry name" value="Neurotransmitter-gated ion-channel ligand-binding domain"/>
    <property type="match status" value="1"/>
</dbReference>
<name>A0A0N5BPI9_STREA</name>
<sequence length="589" mass="68519">MFIFWFFIIKLLTIIINVKSSPHEYRLLQDLKQDYDTSERPILNDTEAVEVNLRVLLQQIVDVYKIYLKDEKNQILNLVVWTQFTWSDYKLIWDPDEYGGIKTIQLPPDSVWRPDILLFNSADDKFDANFPVNVVVQHTGHVLYAPPAIIKTSCNIDSRWFPWDSQLCYLKYGSWTYTRDQLDLEVDSSGLESPHQMDLSYYVKHGEWDIKSTPARRVATEFANKKYVELYFYIHMKRKSLYYVINWIIPSSIISITNVLGFTLPSECGEKITLQITNLLSVLVFLGMVSDVTPVTSETIPIIALFFSASMLILGASIVSTILIINIFFRNPKTHKMTPWMKKIFLEYLPWLLLMNRPEKVFKRPEKLVFCKKNYEKYDTVIPTKYNSLSTPRLKDNVSVTGKLIRVGSMASLERITTLHAESEAWKSVGGPPLRHNQELINKVERKKRNLLVKKMSERTYQSKNGISEDSDDLSSFRNERLYGSTRVSENENKHELYSNSEDFSCKRVCINENKKFDALITELHEFLKTAKQKIADEEDEENQNADWKFMALVVDRLSLYVFCILILAAIIVIPCSLPSEEPSYDFIE</sequence>
<reference evidence="22" key="1">
    <citation type="submission" date="2017-02" db="UniProtKB">
        <authorList>
            <consortium name="WormBaseParasite"/>
        </authorList>
    </citation>
    <scope>IDENTIFICATION</scope>
</reference>
<evidence type="ECO:0000256" key="16">
    <source>
        <dbReference type="ARBA" id="ARBA00034104"/>
    </source>
</evidence>
<dbReference type="InterPro" id="IPR038050">
    <property type="entry name" value="Neuro_actylchol_rec"/>
</dbReference>
<dbReference type="PANTHER" id="PTHR18945">
    <property type="entry name" value="NEUROTRANSMITTER GATED ION CHANNEL"/>
    <property type="match status" value="1"/>
</dbReference>
<keyword evidence="10" id="KW-1015">Disulfide bond</keyword>
<keyword evidence="6 17" id="KW-1133">Transmembrane helix</keyword>
<organism evidence="21 22">
    <name type="scientific">Strongyloides papillosus</name>
    <name type="common">Intestinal threadworm</name>
    <dbReference type="NCBI Taxonomy" id="174720"/>
    <lineage>
        <taxon>Eukaryota</taxon>
        <taxon>Metazoa</taxon>
        <taxon>Ecdysozoa</taxon>
        <taxon>Nematoda</taxon>
        <taxon>Chromadorea</taxon>
        <taxon>Rhabditida</taxon>
        <taxon>Tylenchina</taxon>
        <taxon>Panagrolaimomorpha</taxon>
        <taxon>Strongyloidoidea</taxon>
        <taxon>Strongyloididae</taxon>
        <taxon>Strongyloides</taxon>
    </lineage>
</organism>
<evidence type="ECO:0000256" key="11">
    <source>
        <dbReference type="ARBA" id="ARBA00023170"/>
    </source>
</evidence>
<dbReference type="CDD" id="cd18997">
    <property type="entry name" value="LGIC_ECD_nAChR"/>
    <property type="match status" value="1"/>
</dbReference>
<protein>
    <submittedName>
        <fullName evidence="22">Neur_chan_LBD domain-containing protein</fullName>
    </submittedName>
</protein>
<dbReference type="FunFam" id="2.70.170.10:FF:000016">
    <property type="entry name" value="Nicotinic acetylcholine receptor subunit"/>
    <property type="match status" value="1"/>
</dbReference>
<evidence type="ECO:0000259" key="20">
    <source>
        <dbReference type="Pfam" id="PF02932"/>
    </source>
</evidence>
<evidence type="ECO:0000256" key="10">
    <source>
        <dbReference type="ARBA" id="ARBA00023157"/>
    </source>
</evidence>
<feature type="domain" description="Neurotransmitter-gated ion-channel ligand-binding" evidence="19">
    <location>
        <begin position="24"/>
        <end position="239"/>
    </location>
</feature>
<dbReference type="GO" id="GO:0022848">
    <property type="term" value="F:acetylcholine-gated monoatomic cation-selective channel activity"/>
    <property type="evidence" value="ECO:0007669"/>
    <property type="project" value="InterPro"/>
</dbReference>
<evidence type="ECO:0000256" key="13">
    <source>
        <dbReference type="ARBA" id="ARBA00023257"/>
    </source>
</evidence>
<evidence type="ECO:0000256" key="18">
    <source>
        <dbReference type="SAM" id="SignalP"/>
    </source>
</evidence>
<keyword evidence="5 18" id="KW-0732">Signal</keyword>
<feature type="transmembrane region" description="Helical" evidence="17">
    <location>
        <begin position="302"/>
        <end position="329"/>
    </location>
</feature>
<keyword evidence="3" id="KW-1003">Cell membrane</keyword>
<proteinExistence type="inferred from homology"/>
<dbReference type="Pfam" id="PF02932">
    <property type="entry name" value="Neur_chan_memb"/>
    <property type="match status" value="1"/>
</dbReference>
<comment type="similarity">
    <text evidence="1">Belongs to the ligand-gated ion channel (TC 1.A.9) family. Acetylcholine receptor (TC 1.A.9.1) subfamily.</text>
</comment>
<comment type="subcellular location">
    <subcellularLocation>
        <location evidence="16">Postsynaptic cell membrane</location>
        <topology evidence="16">Multi-pass membrane protein</topology>
    </subcellularLocation>
</comment>
<evidence type="ECO:0000256" key="4">
    <source>
        <dbReference type="ARBA" id="ARBA00022692"/>
    </source>
</evidence>
<evidence type="ECO:0000256" key="3">
    <source>
        <dbReference type="ARBA" id="ARBA00022475"/>
    </source>
</evidence>
<evidence type="ECO:0000256" key="2">
    <source>
        <dbReference type="ARBA" id="ARBA00022448"/>
    </source>
</evidence>
<feature type="transmembrane region" description="Helical" evidence="17">
    <location>
        <begin position="241"/>
        <end position="260"/>
    </location>
</feature>
<dbReference type="FunFam" id="1.20.58.390:FF:000043">
    <property type="entry name" value="AcetylCholine Receptor"/>
    <property type="match status" value="1"/>
</dbReference>
<evidence type="ECO:0000256" key="7">
    <source>
        <dbReference type="ARBA" id="ARBA00023018"/>
    </source>
</evidence>
<dbReference type="GO" id="GO:0045211">
    <property type="term" value="C:postsynaptic membrane"/>
    <property type="evidence" value="ECO:0007669"/>
    <property type="project" value="UniProtKB-SubCell"/>
</dbReference>
<keyword evidence="8" id="KW-0406">Ion transport</keyword>
<dbReference type="Gene3D" id="1.20.58.390">
    <property type="entry name" value="Neurotransmitter-gated ion-channel transmembrane domain"/>
    <property type="match status" value="2"/>
</dbReference>
<dbReference type="CDD" id="cd19051">
    <property type="entry name" value="LGIC_TM_cation"/>
    <property type="match status" value="1"/>
</dbReference>
<evidence type="ECO:0000256" key="6">
    <source>
        <dbReference type="ARBA" id="ARBA00022989"/>
    </source>
</evidence>
<feature type="transmembrane region" description="Helical" evidence="17">
    <location>
        <begin position="272"/>
        <end position="290"/>
    </location>
</feature>
<dbReference type="InterPro" id="IPR036719">
    <property type="entry name" value="Neuro-gated_channel_TM_sf"/>
</dbReference>
<dbReference type="InterPro" id="IPR006202">
    <property type="entry name" value="Neur_chan_lig-bd"/>
</dbReference>
<keyword evidence="15" id="KW-0407">Ion channel</keyword>
<keyword evidence="11" id="KW-0675">Receptor</keyword>
<dbReference type="Proteomes" id="UP000046392">
    <property type="component" value="Unplaced"/>
</dbReference>